<proteinExistence type="predicted"/>
<dbReference type="PANTHER" id="PTHR36839">
    <property type="entry name" value="METALLO-BETA-LACTAMASE FAMILY PROTEIN (AFU_ORTHOLOGUE AFUA_5G12770)"/>
    <property type="match status" value="1"/>
</dbReference>
<dbReference type="InterPro" id="IPR001279">
    <property type="entry name" value="Metallo-B-lactamas"/>
</dbReference>
<protein>
    <submittedName>
        <fullName evidence="2">MBL fold metallo-hydrolase</fullName>
    </submittedName>
</protein>
<accession>A0A4D7DN30</accession>
<evidence type="ECO:0000313" key="2">
    <source>
        <dbReference type="EMBL" id="QCI97044.1"/>
    </source>
</evidence>
<organism evidence="2 4">
    <name type="scientific">Agrobacterium larrymoorei</name>
    <dbReference type="NCBI Taxonomy" id="160699"/>
    <lineage>
        <taxon>Bacteria</taxon>
        <taxon>Pseudomonadati</taxon>
        <taxon>Pseudomonadota</taxon>
        <taxon>Alphaproteobacteria</taxon>
        <taxon>Hyphomicrobiales</taxon>
        <taxon>Rhizobiaceae</taxon>
        <taxon>Rhizobium/Agrobacterium group</taxon>
        <taxon>Agrobacterium</taxon>
    </lineage>
</organism>
<evidence type="ECO:0000259" key="1">
    <source>
        <dbReference type="SMART" id="SM00849"/>
    </source>
</evidence>
<dbReference type="STRING" id="1367849.GCA_000518585_03935"/>
<dbReference type="Proteomes" id="UP000298545">
    <property type="component" value="Chromosome circular"/>
</dbReference>
<sequence>MTIWICNECGAHYETPGASPSSCLICEDDRQFVPLSGQKWLRQDDLSNHANDWREMEPDLVGIGITPGFAIGQRALLVRTPQGNVLWDCVPLLDRQTKDRIQSLGGLTAIAISHPHFYTGMADWSEAFGNAPIYISALDRDFVTRQSPNIRYVEEDVVELLPGLNLHRLGGHFPGSSVLEWKAGAEGRGALLTGDTIQATAGNVHASFMYSFPNLLPLPAREVERIANRIEHLTFDRLYAGWHERVISKNAKSVVLSSAKQYVERLVL</sequence>
<evidence type="ECO:0000313" key="4">
    <source>
        <dbReference type="Proteomes" id="UP000298545"/>
    </source>
</evidence>
<dbReference type="RefSeq" id="WP_027676500.1">
    <property type="nucleotide sequence ID" value="NZ_CP039691.1"/>
</dbReference>
<dbReference type="PANTHER" id="PTHR36839:SF1">
    <property type="entry name" value="METALLO-BETA-LACTAMASE FAMILY PROTEIN (AFU_ORTHOLOGUE AFUA_5G12770)"/>
    <property type="match status" value="1"/>
</dbReference>
<reference evidence="2 4" key="1">
    <citation type="submission" date="2019-04" db="EMBL/GenBank/DDBJ databases">
        <title>Complete genome sequence of Agrobacterium larrymoorei CFBP5473.</title>
        <authorList>
            <person name="Haryono M."/>
            <person name="Chou L."/>
            <person name="Lin Y.-C."/>
            <person name="Lai E.-M."/>
            <person name="Kuo C.-H."/>
        </authorList>
    </citation>
    <scope>NUCLEOTIDE SEQUENCE [LARGE SCALE GENOMIC DNA]</scope>
    <source>
        <strain evidence="2 4">CFBP5473</strain>
    </source>
</reference>
<feature type="domain" description="Metallo-beta-lactamase" evidence="1">
    <location>
        <begin position="72"/>
        <end position="242"/>
    </location>
</feature>
<dbReference type="Pfam" id="PF00753">
    <property type="entry name" value="Lactamase_B"/>
    <property type="match status" value="1"/>
</dbReference>
<dbReference type="EMBL" id="CP072167">
    <property type="protein sequence ID" value="QYA07525.1"/>
    <property type="molecule type" value="Genomic_DNA"/>
</dbReference>
<keyword evidence="5" id="KW-1185">Reference proteome</keyword>
<name>A0A4D7DN30_9HYPH</name>
<dbReference type="SMART" id="SM00849">
    <property type="entry name" value="Lactamase_B"/>
    <property type="match status" value="1"/>
</dbReference>
<reference evidence="3 5" key="2">
    <citation type="submission" date="2021-03" db="EMBL/GenBank/DDBJ databases">
        <title>Rapid diversification of plasmids in a genus of pathogenic and nitrogen fixing bacteria.</title>
        <authorList>
            <person name="Weisberg A.J."/>
            <person name="Miller M."/>
            <person name="Ream W."/>
            <person name="Grunwald N.J."/>
            <person name="Chang J.H."/>
        </authorList>
    </citation>
    <scope>NUCLEOTIDE SEQUENCE [LARGE SCALE GENOMIC DNA]</scope>
    <source>
        <strain evidence="3 5">AF3.44</strain>
    </source>
</reference>
<dbReference type="InterPro" id="IPR036866">
    <property type="entry name" value="RibonucZ/Hydroxyglut_hydro"/>
</dbReference>
<dbReference type="SUPFAM" id="SSF56281">
    <property type="entry name" value="Metallo-hydrolase/oxidoreductase"/>
    <property type="match status" value="1"/>
</dbReference>
<evidence type="ECO:0000313" key="5">
    <source>
        <dbReference type="Proteomes" id="UP000826513"/>
    </source>
</evidence>
<dbReference type="OrthoDB" id="2373347at2"/>
<dbReference type="Proteomes" id="UP000826513">
    <property type="component" value="Chromosome 1"/>
</dbReference>
<evidence type="ECO:0000313" key="3">
    <source>
        <dbReference type="EMBL" id="QYA07525.1"/>
    </source>
</evidence>
<dbReference type="Gene3D" id="3.60.15.10">
    <property type="entry name" value="Ribonuclease Z/Hydroxyacylglutathione hydrolase-like"/>
    <property type="match status" value="1"/>
</dbReference>
<dbReference type="GO" id="GO:0016787">
    <property type="term" value="F:hydrolase activity"/>
    <property type="evidence" value="ECO:0007669"/>
    <property type="project" value="UniProtKB-KW"/>
</dbReference>
<dbReference type="AlphaFoldDB" id="A0A4D7DN30"/>
<gene>
    <name evidence="2" type="ORF">CFBP5473_03410</name>
    <name evidence="3" type="ORF">J5285_01980</name>
</gene>
<keyword evidence="2" id="KW-0378">Hydrolase</keyword>
<dbReference type="KEGG" id="alf:CFBP5473_03410"/>
<dbReference type="EMBL" id="CP039691">
    <property type="protein sequence ID" value="QCI97044.1"/>
    <property type="molecule type" value="Genomic_DNA"/>
</dbReference>